<dbReference type="SUPFAM" id="SSF88659">
    <property type="entry name" value="Sigma3 and sigma4 domains of RNA polymerase sigma factors"/>
    <property type="match status" value="2"/>
</dbReference>
<dbReference type="Pfam" id="PF04542">
    <property type="entry name" value="Sigma70_r2"/>
    <property type="match status" value="1"/>
</dbReference>
<dbReference type="SUPFAM" id="SSF88946">
    <property type="entry name" value="Sigma2 domain of RNA polymerase sigma factors"/>
    <property type="match status" value="1"/>
</dbReference>
<evidence type="ECO:0000256" key="1">
    <source>
        <dbReference type="ARBA" id="ARBA00023015"/>
    </source>
</evidence>
<dbReference type="Gene3D" id="1.20.140.160">
    <property type="match status" value="1"/>
</dbReference>
<evidence type="ECO:0000259" key="6">
    <source>
        <dbReference type="Pfam" id="PF04542"/>
    </source>
</evidence>
<keyword evidence="9" id="KW-1185">Reference proteome</keyword>
<evidence type="ECO:0000259" key="5">
    <source>
        <dbReference type="Pfam" id="PF04539"/>
    </source>
</evidence>
<dbReference type="Proteomes" id="UP001168363">
    <property type="component" value="Unassembled WGS sequence"/>
</dbReference>
<evidence type="ECO:0000256" key="2">
    <source>
        <dbReference type="ARBA" id="ARBA00023082"/>
    </source>
</evidence>
<organism evidence="8 9">
    <name type="scientific">Nocardioides cremeus</name>
    <dbReference type="NCBI Taxonomy" id="3058044"/>
    <lineage>
        <taxon>Bacteria</taxon>
        <taxon>Bacillati</taxon>
        <taxon>Actinomycetota</taxon>
        <taxon>Actinomycetes</taxon>
        <taxon>Propionibacteriales</taxon>
        <taxon>Nocardioidaceae</taxon>
        <taxon>Nocardioides</taxon>
    </lineage>
</organism>
<dbReference type="PRINTS" id="PR00046">
    <property type="entry name" value="SIGMA70FCT"/>
</dbReference>
<sequence length="254" mass="27987">MAVGDSRRRVETARLLLRARATQGRVREGYENQVVRLNLPVALEIARRYRGRGIADDDLDQVASLGLVKAVRGFDPSLGEDFLGFAVPTVRGEVRRHFRDAGWAVRPPRAVQELQARVARAEARLCQELGRAPRHSEIAVALDVPVRMVVDSLHATGCFSPVSLDADWAGPDQEPPTARMGAPDPAYASAEARVALAPLLRDLDEREQTMVRMRYFEHATQSEIGAAVGLSQEQVSRLLGALLERLRRQLADAA</sequence>
<dbReference type="InterPro" id="IPR007624">
    <property type="entry name" value="RNA_pol_sigma70_r3"/>
</dbReference>
<dbReference type="CDD" id="cd06171">
    <property type="entry name" value="Sigma70_r4"/>
    <property type="match status" value="1"/>
</dbReference>
<dbReference type="NCBIfam" id="TIGR02937">
    <property type="entry name" value="sigma70-ECF"/>
    <property type="match status" value="1"/>
</dbReference>
<dbReference type="Pfam" id="PF04545">
    <property type="entry name" value="Sigma70_r4"/>
    <property type="match status" value="1"/>
</dbReference>
<dbReference type="InterPro" id="IPR007627">
    <property type="entry name" value="RNA_pol_sigma70_r2"/>
</dbReference>
<keyword evidence="3" id="KW-0238">DNA-binding</keyword>
<evidence type="ECO:0000256" key="4">
    <source>
        <dbReference type="ARBA" id="ARBA00023163"/>
    </source>
</evidence>
<dbReference type="PANTHER" id="PTHR30385:SF4">
    <property type="entry name" value="RNA POLYMERASE SIGMA-E FACTOR"/>
    <property type="match status" value="1"/>
</dbReference>
<gene>
    <name evidence="8" type="ORF">QWJ41_08310</name>
</gene>
<dbReference type="InterPro" id="IPR000943">
    <property type="entry name" value="RNA_pol_sigma70"/>
</dbReference>
<name>A0ABT8TQS1_9ACTN</name>
<protein>
    <submittedName>
        <fullName evidence="8">Sigma-70 family RNA polymerase sigma factor</fullName>
    </submittedName>
</protein>
<evidence type="ECO:0000256" key="3">
    <source>
        <dbReference type="ARBA" id="ARBA00023125"/>
    </source>
</evidence>
<feature type="domain" description="RNA polymerase sigma-70 region 4" evidence="7">
    <location>
        <begin position="199"/>
        <end position="247"/>
    </location>
</feature>
<keyword evidence="1" id="KW-0805">Transcription regulation</keyword>
<accession>A0ABT8TQS1</accession>
<dbReference type="InterPro" id="IPR014284">
    <property type="entry name" value="RNA_pol_sigma-70_dom"/>
</dbReference>
<evidence type="ECO:0000313" key="9">
    <source>
        <dbReference type="Proteomes" id="UP001168363"/>
    </source>
</evidence>
<feature type="domain" description="RNA polymerase sigma-70 region 3" evidence="5">
    <location>
        <begin position="116"/>
        <end position="167"/>
    </location>
</feature>
<evidence type="ECO:0000313" key="8">
    <source>
        <dbReference type="EMBL" id="MDO3395714.1"/>
    </source>
</evidence>
<dbReference type="EMBL" id="JAULSC010000006">
    <property type="protein sequence ID" value="MDO3395714.1"/>
    <property type="molecule type" value="Genomic_DNA"/>
</dbReference>
<reference evidence="8" key="1">
    <citation type="submission" date="2023-06" db="EMBL/GenBank/DDBJ databases">
        <title>Genome sequence of Nocardioides sp. SOB44.</title>
        <authorList>
            <person name="Zhang G."/>
        </authorList>
    </citation>
    <scope>NUCLEOTIDE SEQUENCE</scope>
    <source>
        <strain evidence="8">SOB44</strain>
    </source>
</reference>
<dbReference type="PANTHER" id="PTHR30385">
    <property type="entry name" value="SIGMA FACTOR F FLAGELLAR"/>
    <property type="match status" value="1"/>
</dbReference>
<dbReference type="InterPro" id="IPR013325">
    <property type="entry name" value="RNA_pol_sigma_r2"/>
</dbReference>
<proteinExistence type="predicted"/>
<keyword evidence="2" id="KW-0731">Sigma factor</keyword>
<dbReference type="RefSeq" id="WP_302707213.1">
    <property type="nucleotide sequence ID" value="NZ_JAULSC010000006.1"/>
</dbReference>
<keyword evidence="4" id="KW-0804">Transcription</keyword>
<dbReference type="InterPro" id="IPR007630">
    <property type="entry name" value="RNA_pol_sigma70_r4"/>
</dbReference>
<dbReference type="Gene3D" id="1.20.120.1810">
    <property type="match status" value="1"/>
</dbReference>
<evidence type="ECO:0000259" key="7">
    <source>
        <dbReference type="Pfam" id="PF04545"/>
    </source>
</evidence>
<dbReference type="InterPro" id="IPR013324">
    <property type="entry name" value="RNA_pol_sigma_r3/r4-like"/>
</dbReference>
<comment type="caution">
    <text evidence="8">The sequence shown here is derived from an EMBL/GenBank/DDBJ whole genome shotgun (WGS) entry which is preliminary data.</text>
</comment>
<feature type="domain" description="RNA polymerase sigma-70 region 2" evidence="6">
    <location>
        <begin position="35"/>
        <end position="103"/>
    </location>
</feature>
<dbReference type="Pfam" id="PF04539">
    <property type="entry name" value="Sigma70_r3"/>
    <property type="match status" value="1"/>
</dbReference>